<gene>
    <name evidence="4" type="ORF">HMPREF9304_05235</name>
</gene>
<dbReference type="PANTHER" id="PTHR22916">
    <property type="entry name" value="GLYCOSYLTRANSFERASE"/>
    <property type="match status" value="1"/>
</dbReference>
<reference evidence="4 5" key="1">
    <citation type="submission" date="2014-07" db="EMBL/GenBank/DDBJ databases">
        <authorList>
            <person name="McCorrison J."/>
            <person name="Sanka R."/>
            <person name="Torralba M."/>
            <person name="Gillis M."/>
            <person name="Haft D.H."/>
            <person name="Methe B."/>
            <person name="Sutton G."/>
            <person name="Nelson K.E."/>
        </authorList>
    </citation>
    <scope>NUCLEOTIDE SEQUENCE [LARGE SCALE GENOMIC DNA]</scope>
    <source>
        <strain evidence="4 5">S9-PR14</strain>
    </source>
</reference>
<accession>A0A098YSL4</accession>
<dbReference type="RefSeq" id="WP_008121891.1">
    <property type="nucleotide sequence ID" value="NZ_JRPQ01000075.1"/>
</dbReference>
<dbReference type="Pfam" id="PF00535">
    <property type="entry name" value="Glycos_transf_2"/>
    <property type="match status" value="1"/>
</dbReference>
<dbReference type="GO" id="GO:0016758">
    <property type="term" value="F:hexosyltransferase activity"/>
    <property type="evidence" value="ECO:0007669"/>
    <property type="project" value="UniProtKB-ARBA"/>
</dbReference>
<dbReference type="PANTHER" id="PTHR22916:SF51">
    <property type="entry name" value="GLYCOSYLTRANSFERASE EPSH-RELATED"/>
    <property type="match status" value="1"/>
</dbReference>
<feature type="domain" description="Glycosyltransferase 2-like" evidence="3">
    <location>
        <begin position="18"/>
        <end position="165"/>
    </location>
</feature>
<proteinExistence type="predicted"/>
<dbReference type="EMBL" id="JRPQ01000075">
    <property type="protein sequence ID" value="KGI22267.1"/>
    <property type="molecule type" value="Genomic_DNA"/>
</dbReference>
<keyword evidence="1" id="KW-0328">Glycosyltransferase</keyword>
<evidence type="ECO:0000313" key="4">
    <source>
        <dbReference type="EMBL" id="KGI22267.1"/>
    </source>
</evidence>
<dbReference type="AlphaFoldDB" id="A0A098YSL4"/>
<dbReference type="SUPFAM" id="SSF53448">
    <property type="entry name" value="Nucleotide-diphospho-sugar transferases"/>
    <property type="match status" value="1"/>
</dbReference>
<dbReference type="CDD" id="cd00761">
    <property type="entry name" value="Glyco_tranf_GTA_type"/>
    <property type="match status" value="1"/>
</dbReference>
<evidence type="ECO:0000259" key="3">
    <source>
        <dbReference type="Pfam" id="PF00535"/>
    </source>
</evidence>
<organism evidence="4 5">
    <name type="scientific">Hoylesella timonensis S9-PR14</name>
    <dbReference type="NCBI Taxonomy" id="1401062"/>
    <lineage>
        <taxon>Bacteria</taxon>
        <taxon>Pseudomonadati</taxon>
        <taxon>Bacteroidota</taxon>
        <taxon>Bacteroidia</taxon>
        <taxon>Bacteroidales</taxon>
        <taxon>Prevotellaceae</taxon>
        <taxon>Hoylesella</taxon>
    </lineage>
</organism>
<sequence>MPTEPIYTQGVSKKPLVSFIIPVYNLPSSMVIECLDSILMLSLDAQNCEIIVVDDGSDTSLLGALNAYLDKIVYIRQPNQGLSSARNMGLSIAQGKYIQFVDGDDALIPFVYEHCLDLVRCQDAEMVKFDLTRNKKQDNNYNIEGPMTGSQYMNTHNLKATACGMIFRRDLLQGLRFTPGLLNEDEEFTPLVILRTERLYITDAKAYYYRKRDNSCTTSKNKKTQLQRLQDTLRILGQFQQRIDTLPLMERNAMQRRIAQLSMDYIYNVARYTHSLRRLETALQEMRRHGLYPLPDKRYTRKYSLFRRLIRTKAGRYLLILLTSR</sequence>
<evidence type="ECO:0000256" key="1">
    <source>
        <dbReference type="ARBA" id="ARBA00022676"/>
    </source>
</evidence>
<dbReference type="Proteomes" id="UP000029723">
    <property type="component" value="Unassembled WGS sequence"/>
</dbReference>
<evidence type="ECO:0000256" key="2">
    <source>
        <dbReference type="ARBA" id="ARBA00022679"/>
    </source>
</evidence>
<evidence type="ECO:0000313" key="5">
    <source>
        <dbReference type="Proteomes" id="UP000029723"/>
    </source>
</evidence>
<dbReference type="OrthoDB" id="597270at2"/>
<dbReference type="Gene3D" id="3.90.550.10">
    <property type="entry name" value="Spore Coat Polysaccharide Biosynthesis Protein SpsA, Chain A"/>
    <property type="match status" value="1"/>
</dbReference>
<dbReference type="InterPro" id="IPR029044">
    <property type="entry name" value="Nucleotide-diphossugar_trans"/>
</dbReference>
<protein>
    <submittedName>
        <fullName evidence="4">Glycosyl transferase family 2</fullName>
    </submittedName>
</protein>
<comment type="caution">
    <text evidence="4">The sequence shown here is derived from an EMBL/GenBank/DDBJ whole genome shotgun (WGS) entry which is preliminary data.</text>
</comment>
<keyword evidence="2 4" id="KW-0808">Transferase</keyword>
<name>A0A098YSL4_9BACT</name>
<dbReference type="InterPro" id="IPR001173">
    <property type="entry name" value="Glyco_trans_2-like"/>
</dbReference>